<organism evidence="3">
    <name type="scientific">Pyrodinium bahamense</name>
    <dbReference type="NCBI Taxonomy" id="73915"/>
    <lineage>
        <taxon>Eukaryota</taxon>
        <taxon>Sar</taxon>
        <taxon>Alveolata</taxon>
        <taxon>Dinophyceae</taxon>
        <taxon>Gonyaulacales</taxon>
        <taxon>Pyrocystaceae</taxon>
        <taxon>Pyrodinium</taxon>
    </lineage>
</organism>
<dbReference type="InterPro" id="IPR029062">
    <property type="entry name" value="Class_I_gatase-like"/>
</dbReference>
<dbReference type="AlphaFoldDB" id="A0A7S0FVZ8"/>
<gene>
    <name evidence="3" type="ORF">PBAH0796_LOCUS27348</name>
</gene>
<dbReference type="Gene3D" id="3.40.50.880">
    <property type="match status" value="1"/>
</dbReference>
<proteinExistence type="predicted"/>
<dbReference type="EMBL" id="HBEG01044866">
    <property type="protein sequence ID" value="CAD8383660.1"/>
    <property type="molecule type" value="Transcribed_RNA"/>
</dbReference>
<evidence type="ECO:0000256" key="2">
    <source>
        <dbReference type="SAM" id="SignalP"/>
    </source>
</evidence>
<reference evidence="3" key="1">
    <citation type="submission" date="2021-01" db="EMBL/GenBank/DDBJ databases">
        <authorList>
            <person name="Corre E."/>
            <person name="Pelletier E."/>
            <person name="Niang G."/>
            <person name="Scheremetjew M."/>
            <person name="Finn R."/>
            <person name="Kale V."/>
            <person name="Holt S."/>
            <person name="Cochrane G."/>
            <person name="Meng A."/>
            <person name="Brown T."/>
            <person name="Cohen L."/>
        </authorList>
    </citation>
    <scope>NUCLEOTIDE SEQUENCE</scope>
    <source>
        <strain evidence="3">Pbaha01</strain>
    </source>
</reference>
<keyword evidence="2" id="KW-0732">Signal</keyword>
<feature type="chain" id="PRO_5030756073" description="Amine oxidase" evidence="2">
    <location>
        <begin position="17"/>
        <end position="530"/>
    </location>
</feature>
<name>A0A7S0FVZ8_9DINO</name>
<feature type="signal peptide" evidence="2">
    <location>
        <begin position="1"/>
        <end position="16"/>
    </location>
</feature>
<evidence type="ECO:0000256" key="1">
    <source>
        <dbReference type="SAM" id="MobiDB-lite"/>
    </source>
</evidence>
<protein>
    <recommendedName>
        <fullName evidence="4">Amine oxidase</fullName>
    </recommendedName>
</protein>
<evidence type="ECO:0008006" key="4">
    <source>
        <dbReference type="Google" id="ProtNLM"/>
    </source>
</evidence>
<feature type="region of interest" description="Disordered" evidence="1">
    <location>
        <begin position="114"/>
        <end position="135"/>
    </location>
</feature>
<evidence type="ECO:0000313" key="3">
    <source>
        <dbReference type="EMBL" id="CAD8383660.1"/>
    </source>
</evidence>
<accession>A0A7S0FVZ8</accession>
<sequence>MVVAIAVAVVLASALAFWKNVAEESIQRAESVAPGGDITAKAFTAVVSTPAGSDPSPANINLKILATSAGLMPSSTPMQLDTYRRLKAAAEGPGVLYLLDAKLLTLQFPFRHADPEQHNNDESVPYRRQPDEPEGKPVYDVAGNLVMKTQAELLPLGYAGAEYTLRHSGQYSNVHLSVLADNDAPIYLAYLHYSPEAVNSEPQFKILLAKGSYKNGKYSARKIDGSDFTDRDYRDIYHYNASSSDRFREISGPEFEAIVASVHTVVAVGGITFLTIRALSPSFHDRDGAKMPSQPNPYGRAVLDRVKDGKAVYVGQSAGTVALSYAVGPLTKDTSYPELDPEEKVDIEHGLGLEWLFPDLGQYLGIPYRLVFRPHLRFDLSLCAYEANVLGVVTLGQAISGGVRHDVYGAILADYDFHAGKGDLVEVSHGKVLYHVGYTSQEEQLPAPSQRILSRFTSRWSFENRRLRMQPWGNPSHGWTFDWQPQVGEVFAAGPKASQPFHLYASTSGPFPDAPPMDYPRHGKSQVLLG</sequence>